<accession>A0A819C4Y6</accession>
<comment type="subcellular location">
    <subcellularLocation>
        <location evidence="1">Secreted</location>
    </subcellularLocation>
</comment>
<evidence type="ECO:0000313" key="9">
    <source>
        <dbReference type="Proteomes" id="UP000663842"/>
    </source>
</evidence>
<feature type="region of interest" description="Disordered" evidence="5">
    <location>
        <begin position="3297"/>
        <end position="3324"/>
    </location>
</feature>
<dbReference type="PANTHER" id="PTHR47763:SF4">
    <property type="entry name" value="ALPHA-PROTEIN KINASE VWKA"/>
    <property type="match status" value="1"/>
</dbReference>
<organism evidence="8 9">
    <name type="scientific">Rotaria magnacalcarata</name>
    <dbReference type="NCBI Taxonomy" id="392030"/>
    <lineage>
        <taxon>Eukaryota</taxon>
        <taxon>Metazoa</taxon>
        <taxon>Spiralia</taxon>
        <taxon>Gnathifera</taxon>
        <taxon>Rotifera</taxon>
        <taxon>Eurotatoria</taxon>
        <taxon>Bdelloidea</taxon>
        <taxon>Philodinida</taxon>
        <taxon>Philodinidae</taxon>
        <taxon>Rotaria</taxon>
    </lineage>
</organism>
<dbReference type="InterPro" id="IPR052969">
    <property type="entry name" value="Thr-specific_kinase-like"/>
</dbReference>
<gene>
    <name evidence="8" type="ORF">UXM345_LOCUS5080</name>
    <name evidence="7" type="ORF">XDN619_LOCUS10388</name>
</gene>
<dbReference type="PANTHER" id="PTHR47763">
    <property type="entry name" value="ALPHA-PROTEIN KINASE VWKA"/>
    <property type="match status" value="1"/>
</dbReference>
<evidence type="ECO:0000256" key="3">
    <source>
        <dbReference type="ARBA" id="ARBA00022729"/>
    </source>
</evidence>
<dbReference type="SUPFAM" id="SSF53300">
    <property type="entry name" value="vWA-like"/>
    <property type="match status" value="4"/>
</dbReference>
<dbReference type="Proteomes" id="UP000663887">
    <property type="component" value="Unassembled WGS sequence"/>
</dbReference>
<name>A0A819C4Y6_9BILA</name>
<dbReference type="Gene3D" id="3.40.50.410">
    <property type="entry name" value="von Willebrand factor, type A domain"/>
    <property type="match status" value="4"/>
</dbReference>
<evidence type="ECO:0000259" key="6">
    <source>
        <dbReference type="PROSITE" id="PS50234"/>
    </source>
</evidence>
<keyword evidence="2" id="KW-0964">Secreted</keyword>
<comment type="caution">
    <text evidence="8">The sequence shown here is derived from an EMBL/GenBank/DDBJ whole genome shotgun (WGS) entry which is preliminary data.</text>
</comment>
<dbReference type="InterPro" id="IPR056861">
    <property type="entry name" value="HMCN1-like_VWA"/>
</dbReference>
<feature type="region of interest" description="Disordered" evidence="5">
    <location>
        <begin position="3493"/>
        <end position="3565"/>
    </location>
</feature>
<feature type="compositionally biased region" description="Polar residues" evidence="5">
    <location>
        <begin position="293"/>
        <end position="311"/>
    </location>
</feature>
<evidence type="ECO:0000313" key="7">
    <source>
        <dbReference type="EMBL" id="CAF2059854.1"/>
    </source>
</evidence>
<sequence length="4725" mass="543750">MCNSDQNSFGISCLELIQNDPFWKMDLDSSLNSSELSNQVKHIYSQWKQFIQHSRTTRKQPTKQTYQNVIRLQNDLEKFFQAKYDLEWLSIKNMLIILKTYQNIFSSVNTENLLKDVNNYIEIIQPTNVNSQIASLTFIQSFATKYQCIGMIDLHLKKFFSEKKSIEQTVDDNKFEHFQILFQFMHDCIRLLKLLTQHVIYGSEYILDTLYTKTPNIINHIENIFRSTVSLIDLNDNEISVSIKQPQEHFYQMQTELNKYFDEMRFTPFIVKYKLENFVSSIAPLFQKRSSIDETTQNQSKPTTNNPSISTEKNRRQLRINECMKKLNDLLIKADKLPVRPHEILNRIRHILGQLQSIDINKGTEGEIQMILAKEQILTTEINSYIQELKRQPILKCKLPQIQSASSLTHDEIHFDNAQTRIFDYENEFEKEQKQIRESSSSESFYQLEQIGELINQQVSNRIWLESLSILSSKDWISTDLLSNQLKRIMSSLNNHLSIQLERILSSTDENRNEQQISSLVDNITVAYIKFRLNLLESELKFGRICNFEIIAKLSSALNDWKQVYHVHFLNMFESIQSIMHHLIFTRNCIKNYTIDSNCCLLPVVLRPEDILCLITPEQSESIRIISSNYTKIDNYLSNPTLMEFTFDKTSLLQCNETVSSANTIQINTGLSSFIYNNDRNQSLINYDKHLNYIIEKAFIVSKQLIDLCVDSGSQNGYLMKVATSVTELFPIQIVSALSLIILINWSGLSLSDFEYSNHLDFLSLKVEELTINGCQNELQKLEQTCLDENEQIQLLERQLEKAWSDHNFTDHSIQKREAKVEINRLENIIADEKHLLNKNKEKAIFMKRQIEQDKFNFDRKRAFEQQKWLEQIIKRFQSISIQVQRCVKLIEEMCTDQSTSVETSTTKLGVVLLDIATKIAAHQLAASTLKSITNDNLNELKQIKLNIKTILDDLNNDASLLADKEIDPMYLFLQFYSNVMQVGLDAMSNSMTSWTIYSKKIQTKQMLNFVKLKKRKEFCDLSIWTQQKCTSFIEKVRRGHEITKLEEEISRRIHTDIGNLSTILTGDNSDYIQQSLGQYQRFIYKLLIAGCRYIQVQRGSTPNSLDDLVSPIIREQIDSSIPHTESNLLQIINTSEVQFRSQCESLTYQIVHMAFGFNTNVFSLIEKLDTSIKTVDQLLLPSSYMIVQLWGNIDTLLNSISNKMTTDEYDILKKLCKTFSLMNNVNERLKDEDLFLSERLDSGFVGNLFILIETLRHILEKNRSKMKRFCDNLFVILHTTLKEIIRGFIKSQKYRIETLIELNNRKRKSFHLLFDEKHNNGDIQFADIKRISENKEILFSTSLNNKEQRFVYLSNLKKSQMLYFLLRGLIDNLENIVMNMSLEPINYDFLKKLLETISLFYVNGQNTLKSPLIKFILNENDINQELDNLEKTWRLEKIIFLNQVSNSNSYLKKHIDDIISAINEIQLCSQLAQDAKRNWNKACDDLIESRREKRVQNENVIVELLKHVGSFFKNMVSSKHSSSPKDNREIYNHYFERIHQFMLNNQWGNASIFIVAPQGPIQKLSKWLRNNADRIHDELFQEFKFEKVKRFIEVNITCKCSSPHEMKLRFSTQSKSSTDFQLSLTSTINTFKFINTTELKSVVIKSNKHDKNEIEWKDAIKRSLNISDDHTIRFLYVLPSDSNGITYTVADNLNRRIQPNEIEGIENFDKMEQELDAVKQKHDSQIQWTTDQEKMLNSPIKHFVDRLSSNFENISNSIKYNMIQDIPNIIKSTNLTDFYKQLPRIETLKQAKDGCVVRCNYIFISNSIVSLNDINEKDDINKQFTSDMLSALNTSENCPVQMQQALDIVISRICDIRVRFLISYAWSYSVANDEINSSATFMKNILKENEEYYSLLDKNNENSNRIINWVKLTQQAEYIYRTTSRRTNKWQEIGRLMKTPLMIDENIENAFLNSRSAGDAHVWFYNLNESSQGTIHMTYEPQLALVDFGIVFSGIRQRLVQQILLHNETDKDINIQLERHHETNPNEFDFNMTPDTVIVSANSIAEIDVLFKSPENFIGDIHEMLDINIDNQQLKFNSAIQLRVQMVKIDLEIGSGAVKIEQFETEFWQIDFGSIPCAATPVVKSIELKNVLESTIQVKAQVQTNEKNYQSHLNIVKNDLTIDGKTTTMLNLTLQPTEMINIDEDFEAIVCLAITPSKNIKWLKVKASICRPQLSLSYQNRLLIENSNPINTLTISDFYLGEHRLIPFELKNTGQTDFSLSLTSTNLDWKCENANLQINQLKTIEIPIKISQQNRSTFNVNIQFINNKRRFQFQIICETSIPRLELPTMIKKTIEISQSAHLLSLYDSDTKSLKSILFEETFKNEGKAAVTLSFNRFLSTNRIDPLNINFLMKPNNFKILPNSEIKVNFIYQPTYLCDLKGYVEVESNCWENSKTIEFSLEFRKPNFRSSPQSIIEWGKIEINRTNQLLFEVKNIGANPLRFITRSVKTKQPFVNEAFISSTAMEINSINHPFRVNPNDKVRFSINIKSSSIDSNQIEPSPIELAELDLQSLCDPVMSIDGQLQDRSIKIFVIGRLDKYDPINEIRLIGSKPKDWSNLRLIPTKDIREIEQNMNKHEPYSLFITMTCAAYAARSNEIIAIPKIKDDYETLVGKVHLAAKHLTAPLSLKDICGKVSIDVIRILYKYFQLTVDQPEYFHHSISLHNSLYSIHSGIPIRLQLYAIVNSTNNNDEAYTMQSYATTILSVYENINEKENLCCQSLQTIDKCIGKDPLMPECLRSFIEYIRLVTKPTTDLNEIEHLLADRIGSSSGLRDLLGSNLNDNKWTLRFSCIPNEIKEIVIALIEQENNSYSSLLSCHLAAASLDKYAGWQNSLLQGLKWARKLWIDINEKEQLNLLSGIFSDQIKLADLLTRLESKNDFKRTVIEATESILNYLNCSNYFLKVVTIYQCASSKRFDLLWNLGFRDYKIRYALELHIDSCKATRNLNDFVNKFCEILRIILVLDAHQWISVRTSVYNFCVLFSRILNANVNTVNQILIDSMSLAAEFRSNTIFWSKIQEEFKQVVCNPESDTLKSFIHTMAAIDDKNSSKSEIQKMITQINHINSMEPNETTFEHVFQLCQMIMTNEQLIQFRQKCEKIEEIPSTSSIVDALSNMQSIVSDSVEFQQSIKAYLFLVQLPNNLTANEDDQTQYELLEQIIPSWLIIMNEKSKINQSFFNIISSVLTSFHGLLLSRGISFKERLYTMVLINALCLLSNYRFMKHSLTDQSQQSKRTSISLVESIRQKLIRQIQSAPITSKPSIPSVDNDPVESINTPQPTRPRLTKQASIVTTTHPYSIAMLAKMSDFMKKYADQRTSQQRTFEDSDKLCDIVQQIINNHQNIDLWLSAFTTFIRILRYNVDLDSTTTTVQARDIIEHGLQLLLNSLAIKRILEPSFSSTGVIFIDNDISRIEKCLLSLALENSPLLRHTLYQLHVDVSRIKQILPSRIFSPIPPSPPLLRTDNNSKDTSPPDTYDGVHNPISADKPILDRPMNGSDWLKEMKNDDALSIKDTPGTNTGNSRKPTTFTKFDTSQDNKINRIQPLVNNLLPTGFDIQTTAGIGTTSTTYDSLEADMENMDAANIKLDLTESALREHMKKQAEIIEQYRKSNSKTTDNKSHETLQDRGKLEFNKKIEHWTYQKLVQSKTIAWIIDTMLEEFQKRWEQLLNNRVNQLEVRWCIMIDNSGSMSLHRNLIYESLVILMELLRKMEFKFSVARFGGRTNQKILKDIDQLFTDQDGQFILEAISLDEGTYPATGLARIADKIFPVTTSEPNAHQFVLMITDGLTQEREEKSFSTTINKNKINLGIMFIESIEHSSSELLLSSLANLIKHKILKGNAIKTLPTELAELMSSMLDASINIQNAAGRPPSISQVIPEIKIEIPMFDTENQRKISPNEIIDNSTYQSQYRLDYKISKPNAPIPKFVSIEKQKISDYLSPTRVYTNYSAITEELRQFYQTFTIDPTRNDEQIWDADEQRLMGLIDELTTVFSDVVFPINKLTRRRAALRGSSLYLPGLIKAMTTEWSYKKIFSAKLAGGKRDHAACIVLDVSTSMFGLLGKSLQETTITLIGALQKLGLENYGIIVFGSKIRLVKTNEQTWGSVCKTILSQQIRFDQDDETKDAQALECAIDLLKNSSTRGEKKIFIITDGYGNSGNLLPLVQQRADEANIDIIAMAIGDDRTNLHGCYKRYIRCTTPYGLPKALRALFDNDTSNESVDQPIAIKIRSDIPDDASDKDMCLTDIKNSKVFKDLIEKLQGEREKLLINSGDPPSHMRCDICFCIDCTGSMSRWLSETKVQMKFIIKEIKKQITEKYPSLKLQLFFSIVAFRDVGDRQPFEILDFTDNDMQIINFLDQLTAYGGEDQPEDVMGALNECLNLKNWSKSNARFIVLITDAPGHGRELNDDASDRYPSGTGHSVSSICDRLLQQDSEIEFMFCCVNPAATLKMQRAFETYYNAKKDQTGKEFKTIKLFGDQPIDSRLFHFVFILDESGSMSGYGWNSLLRAYQSFLDRRRNDQGSDDLFSVIQFQSTARNICDKKRLADTPRHLTMSGGGTSYISGLESADSVIANDRSNSSVVMIFMSDGEDGGSNPLPTMQNLRQKYFSNHKFVCHTIGFDDGAEPGSDAANLLSQLAQQGGGNAYSASTSVDLVNVFNRLAADCTVTGTLVAQFAEILSKEVSWKIMLDYL</sequence>
<evidence type="ECO:0000256" key="2">
    <source>
        <dbReference type="ARBA" id="ARBA00022525"/>
    </source>
</evidence>
<evidence type="ECO:0000256" key="1">
    <source>
        <dbReference type="ARBA" id="ARBA00004613"/>
    </source>
</evidence>
<evidence type="ECO:0000313" key="8">
    <source>
        <dbReference type="EMBL" id="CAF3805749.1"/>
    </source>
</evidence>
<dbReference type="SMART" id="SM00327">
    <property type="entry name" value="VWA"/>
    <property type="match status" value="3"/>
</dbReference>
<feature type="compositionally biased region" description="Polar residues" evidence="5">
    <location>
        <begin position="3552"/>
        <end position="3565"/>
    </location>
</feature>
<dbReference type="PROSITE" id="PS50234">
    <property type="entry name" value="VWFA"/>
    <property type="match status" value="2"/>
</dbReference>
<feature type="domain" description="VWFA" evidence="6">
    <location>
        <begin position="4080"/>
        <end position="4266"/>
    </location>
</feature>
<dbReference type="Pfam" id="PF25106">
    <property type="entry name" value="VWA_4"/>
    <property type="match status" value="1"/>
</dbReference>
<feature type="compositionally biased region" description="Basic and acidic residues" evidence="5">
    <location>
        <begin position="3536"/>
        <end position="3547"/>
    </location>
</feature>
<dbReference type="InterPro" id="IPR036465">
    <property type="entry name" value="vWFA_dom_sf"/>
</dbReference>
<dbReference type="EMBL" id="CAJOBF010000366">
    <property type="protein sequence ID" value="CAF3805749.1"/>
    <property type="molecule type" value="Genomic_DNA"/>
</dbReference>
<dbReference type="CDD" id="cd00198">
    <property type="entry name" value="vWFA"/>
    <property type="match status" value="4"/>
</dbReference>
<reference evidence="8" key="1">
    <citation type="submission" date="2021-02" db="EMBL/GenBank/DDBJ databases">
        <authorList>
            <person name="Nowell W R."/>
        </authorList>
    </citation>
    <scope>NUCLEOTIDE SEQUENCE</scope>
</reference>
<keyword evidence="3" id="KW-0732">Signal</keyword>
<proteinExistence type="predicted"/>
<dbReference type="Pfam" id="PF00092">
    <property type="entry name" value="VWA"/>
    <property type="match status" value="2"/>
</dbReference>
<protein>
    <recommendedName>
        <fullName evidence="6">VWFA domain-containing protein</fullName>
    </recommendedName>
</protein>
<evidence type="ECO:0000256" key="5">
    <source>
        <dbReference type="SAM" id="MobiDB-lite"/>
    </source>
</evidence>
<dbReference type="InterPro" id="IPR002035">
    <property type="entry name" value="VWF_A"/>
</dbReference>
<dbReference type="InterPro" id="IPR013783">
    <property type="entry name" value="Ig-like_fold"/>
</dbReference>
<dbReference type="Proteomes" id="UP000663842">
    <property type="component" value="Unassembled WGS sequence"/>
</dbReference>
<feature type="coiled-coil region" evidence="4">
    <location>
        <begin position="765"/>
        <end position="843"/>
    </location>
</feature>
<keyword evidence="4" id="KW-0175">Coiled coil</keyword>
<feature type="domain" description="VWFA" evidence="6">
    <location>
        <begin position="4520"/>
        <end position="4694"/>
    </location>
</feature>
<dbReference type="Gene3D" id="2.60.40.10">
    <property type="entry name" value="Immunoglobulins"/>
    <property type="match status" value="1"/>
</dbReference>
<evidence type="ECO:0000256" key="4">
    <source>
        <dbReference type="SAM" id="Coils"/>
    </source>
</evidence>
<feature type="region of interest" description="Disordered" evidence="5">
    <location>
        <begin position="293"/>
        <end position="315"/>
    </location>
</feature>
<dbReference type="EMBL" id="CAJNRG010003720">
    <property type="protein sequence ID" value="CAF2059854.1"/>
    <property type="molecule type" value="Genomic_DNA"/>
</dbReference>